<comment type="caution">
    <text evidence="1">The sequence shown here is derived from an EMBL/GenBank/DDBJ whole genome shotgun (WGS) entry which is preliminary data.</text>
</comment>
<evidence type="ECO:0000313" key="2">
    <source>
        <dbReference type="Proteomes" id="UP001172911"/>
    </source>
</evidence>
<evidence type="ECO:0000313" key="1">
    <source>
        <dbReference type="EMBL" id="MDO7788201.1"/>
    </source>
</evidence>
<accession>A0AAW7ZFS5</accession>
<reference evidence="1" key="2">
    <citation type="submission" date="2023-03" db="EMBL/GenBank/DDBJ databases">
        <authorList>
            <person name="Zhang Z."/>
        </authorList>
    </citation>
    <scope>NUCLEOTIDE SEQUENCE</scope>
    <source>
        <strain evidence="1">DSA</strain>
    </source>
</reference>
<dbReference type="Proteomes" id="UP001172911">
    <property type="component" value="Unassembled WGS sequence"/>
</dbReference>
<reference evidence="1" key="1">
    <citation type="journal article" date="2023" name="J. Hazard. Mater.">
        <title>Anaerobic biodegradation of pyrene and benzo[a]pyrene by a new sulfate-reducing Desulforamulus aquiferis strain DSA.</title>
        <authorList>
            <person name="Zhang Z."/>
            <person name="Sun J."/>
            <person name="Gong X."/>
            <person name="Wang C."/>
            <person name="Wang H."/>
        </authorList>
    </citation>
    <scope>NUCLEOTIDE SEQUENCE</scope>
    <source>
        <strain evidence="1">DSA</strain>
    </source>
</reference>
<dbReference type="InterPro" id="IPR024419">
    <property type="entry name" value="YvrJ"/>
</dbReference>
<dbReference type="AlphaFoldDB" id="A0AAW7ZFS5"/>
<gene>
    <name evidence="1" type="ORF">P6N53_13300</name>
</gene>
<dbReference type="RefSeq" id="WP_304543913.1">
    <property type="nucleotide sequence ID" value="NZ_JARPTC010000019.1"/>
</dbReference>
<dbReference type="Pfam" id="PF12841">
    <property type="entry name" value="YvrJ"/>
    <property type="match status" value="1"/>
</dbReference>
<dbReference type="EMBL" id="JARPTC010000019">
    <property type="protein sequence ID" value="MDO7788201.1"/>
    <property type="molecule type" value="Genomic_DNA"/>
</dbReference>
<organism evidence="1 2">
    <name type="scientific">Desulforamulus aquiferis</name>
    <dbReference type="NCBI Taxonomy" id="1397668"/>
    <lineage>
        <taxon>Bacteria</taxon>
        <taxon>Bacillati</taxon>
        <taxon>Bacillota</taxon>
        <taxon>Clostridia</taxon>
        <taxon>Eubacteriales</taxon>
        <taxon>Peptococcaceae</taxon>
        <taxon>Desulforamulus</taxon>
    </lineage>
</organism>
<keyword evidence="2" id="KW-1185">Reference proteome</keyword>
<proteinExistence type="predicted"/>
<protein>
    <submittedName>
        <fullName evidence="1">YvrJ family protein</fullName>
    </submittedName>
</protein>
<sequence>MEDLLKLASNYGFPMVVAGYLLLRLEPTIRDLQKSINLLSLIIAKQSNIDLEEVGELINTYCGGPSK</sequence>
<name>A0AAW7ZFS5_9FIRM</name>